<reference evidence="3" key="2">
    <citation type="submission" date="2021-01" db="UniProtKB">
        <authorList>
            <consortium name="EnsemblPlants"/>
        </authorList>
    </citation>
    <scope>IDENTIFICATION</scope>
</reference>
<dbReference type="Pfam" id="PF01397">
    <property type="entry name" value="Terpene_synth"/>
    <property type="match status" value="1"/>
</dbReference>
<dbReference type="InterPro" id="IPR050148">
    <property type="entry name" value="Terpene_synthase-like"/>
</dbReference>
<name>A0A7N2MQA0_QUELO</name>
<accession>A0A7N2MQA0</accession>
<dbReference type="Gene3D" id="1.50.10.130">
    <property type="entry name" value="Terpene synthase, N-terminal domain"/>
    <property type="match status" value="1"/>
</dbReference>
<feature type="domain" description="Terpene synthase N-terminal" evidence="2">
    <location>
        <begin position="74"/>
        <end position="187"/>
    </location>
</feature>
<organism evidence="3 4">
    <name type="scientific">Quercus lobata</name>
    <name type="common">Valley oak</name>
    <dbReference type="NCBI Taxonomy" id="97700"/>
    <lineage>
        <taxon>Eukaryota</taxon>
        <taxon>Viridiplantae</taxon>
        <taxon>Streptophyta</taxon>
        <taxon>Embryophyta</taxon>
        <taxon>Tracheophyta</taxon>
        <taxon>Spermatophyta</taxon>
        <taxon>Magnoliopsida</taxon>
        <taxon>eudicotyledons</taxon>
        <taxon>Gunneridae</taxon>
        <taxon>Pentapetalae</taxon>
        <taxon>rosids</taxon>
        <taxon>fabids</taxon>
        <taxon>Fagales</taxon>
        <taxon>Fagaceae</taxon>
        <taxon>Quercus</taxon>
    </lineage>
</organism>
<evidence type="ECO:0000313" key="3">
    <source>
        <dbReference type="EnsemblPlants" id="QL10p024327:mrna"/>
    </source>
</evidence>
<dbReference type="AlphaFoldDB" id="A0A7N2MQA0"/>
<evidence type="ECO:0000259" key="2">
    <source>
        <dbReference type="Pfam" id="PF01397"/>
    </source>
</evidence>
<dbReference type="Gramene" id="QL10p024327:mrna">
    <property type="protein sequence ID" value="QL10p024327:mrna"/>
    <property type="gene ID" value="QL10p024327"/>
</dbReference>
<dbReference type="InterPro" id="IPR036965">
    <property type="entry name" value="Terpene_synth_N_sf"/>
</dbReference>
<evidence type="ECO:0000313" key="4">
    <source>
        <dbReference type="Proteomes" id="UP000594261"/>
    </source>
</evidence>
<dbReference type="Proteomes" id="UP000594261">
    <property type="component" value="Chromosome 10"/>
</dbReference>
<dbReference type="PANTHER" id="PTHR31225">
    <property type="entry name" value="OS04G0344100 PROTEIN-RELATED"/>
    <property type="match status" value="1"/>
</dbReference>
<dbReference type="EnsemblPlants" id="QL10p024327:mrna">
    <property type="protein sequence ID" value="QL10p024327:mrna"/>
    <property type="gene ID" value="QL10p024327"/>
</dbReference>
<dbReference type="GO" id="GO:0010333">
    <property type="term" value="F:terpene synthase activity"/>
    <property type="evidence" value="ECO:0007669"/>
    <property type="project" value="InterPro"/>
</dbReference>
<dbReference type="PANTHER" id="PTHR31225:SF251">
    <property type="entry name" value="(-)-GERMACRENE D SYNTHASE-LIKE ISOFORM X2"/>
    <property type="match status" value="1"/>
</dbReference>
<protein>
    <recommendedName>
        <fullName evidence="2">Terpene synthase N-terminal domain-containing protein</fullName>
    </recommendedName>
</protein>
<dbReference type="GO" id="GO:0016114">
    <property type="term" value="P:terpenoid biosynthetic process"/>
    <property type="evidence" value="ECO:0007669"/>
    <property type="project" value="InterPro"/>
</dbReference>
<sequence length="200" mass="22783">MSMEVSGATPQNGKPDVIRRKANFHPSILGDRFINYTSKDKEIHARKVREVEELKEKARKELLASASHLSQQLEIEEALEHMYATYNDSNNVEDDDIYNVAICFRLLRQQGFNVSCDTFNKFKDKDGQFKESLASNVKDMLAFYEAAHLRMHGEGILDEALEFTTTHLKSTVSAICNLLAKQVTRALKQPLHKGIPWLEA</sequence>
<dbReference type="OMA" id="LTHEPCT"/>
<keyword evidence="4" id="KW-1185">Reference proteome</keyword>
<dbReference type="InterPro" id="IPR001906">
    <property type="entry name" value="Terpene_synth_N"/>
</dbReference>
<reference evidence="3 4" key="1">
    <citation type="journal article" date="2016" name="G3 (Bethesda)">
        <title>First Draft Assembly and Annotation of the Genome of a California Endemic Oak Quercus lobata Nee (Fagaceae).</title>
        <authorList>
            <person name="Sork V.L."/>
            <person name="Fitz-Gibbon S.T."/>
            <person name="Puiu D."/>
            <person name="Crepeau M."/>
            <person name="Gugger P.F."/>
            <person name="Sherman R."/>
            <person name="Stevens K."/>
            <person name="Langley C.H."/>
            <person name="Pellegrini M."/>
            <person name="Salzberg S.L."/>
        </authorList>
    </citation>
    <scope>NUCLEOTIDE SEQUENCE [LARGE SCALE GENOMIC DNA]</scope>
    <source>
        <strain evidence="3 4">cv. SW786</strain>
    </source>
</reference>
<comment type="cofactor">
    <cofactor evidence="1">
        <name>Mg(2+)</name>
        <dbReference type="ChEBI" id="CHEBI:18420"/>
    </cofactor>
</comment>
<dbReference type="InterPro" id="IPR008949">
    <property type="entry name" value="Isoprenoid_synthase_dom_sf"/>
</dbReference>
<evidence type="ECO:0000256" key="1">
    <source>
        <dbReference type="ARBA" id="ARBA00001946"/>
    </source>
</evidence>
<dbReference type="Gene3D" id="1.10.600.10">
    <property type="entry name" value="Farnesyl Diphosphate Synthase"/>
    <property type="match status" value="1"/>
</dbReference>
<proteinExistence type="predicted"/>
<dbReference type="SUPFAM" id="SSF48239">
    <property type="entry name" value="Terpenoid cyclases/Protein prenyltransferases"/>
    <property type="match status" value="1"/>
</dbReference>
<dbReference type="InterPro" id="IPR008930">
    <property type="entry name" value="Terpenoid_cyclase/PrenylTrfase"/>
</dbReference>
<dbReference type="InParanoid" id="A0A7N2MQA0"/>
<dbReference type="EMBL" id="LRBV02000010">
    <property type="status" value="NOT_ANNOTATED_CDS"/>
    <property type="molecule type" value="Genomic_DNA"/>
</dbReference>